<feature type="compositionally biased region" description="Polar residues" evidence="1">
    <location>
        <begin position="259"/>
        <end position="271"/>
    </location>
</feature>
<evidence type="ECO:0000313" key="3">
    <source>
        <dbReference type="Proteomes" id="UP000006757"/>
    </source>
</evidence>
<evidence type="ECO:0000313" key="2">
    <source>
        <dbReference type="EMBL" id="EKD03322.1"/>
    </source>
</evidence>
<dbReference type="InParanoid" id="K1VUY8"/>
<comment type="caution">
    <text evidence="2">The sequence shown here is derived from an EMBL/GenBank/DDBJ whole genome shotgun (WGS) entry which is preliminary data.</text>
</comment>
<dbReference type="Proteomes" id="UP000006757">
    <property type="component" value="Unassembled WGS sequence"/>
</dbReference>
<gene>
    <name evidence="2" type="ORF">A1Q2_02432</name>
</gene>
<feature type="region of interest" description="Disordered" evidence="1">
    <location>
        <begin position="221"/>
        <end position="271"/>
    </location>
</feature>
<dbReference type="EMBL" id="AMBO01000260">
    <property type="protein sequence ID" value="EKD03322.1"/>
    <property type="molecule type" value="Genomic_DNA"/>
</dbReference>
<protein>
    <recommendedName>
        <fullName evidence="4">Retrotransposon gag domain-containing protein</fullName>
    </recommendedName>
</protein>
<name>K1VUY8_TRIAC</name>
<organism evidence="2 3">
    <name type="scientific">Trichosporon asahii var. asahii (strain CBS 8904)</name>
    <name type="common">Yeast</name>
    <dbReference type="NCBI Taxonomy" id="1220162"/>
    <lineage>
        <taxon>Eukaryota</taxon>
        <taxon>Fungi</taxon>
        <taxon>Dikarya</taxon>
        <taxon>Basidiomycota</taxon>
        <taxon>Agaricomycotina</taxon>
        <taxon>Tremellomycetes</taxon>
        <taxon>Trichosporonales</taxon>
        <taxon>Trichosporonaceae</taxon>
        <taxon>Trichosporon</taxon>
    </lineage>
</organism>
<accession>K1VUY8</accession>
<sequence>MFATVPLKVPVPYRSTTSPPTRLRLRFSGDLSLDVSTFLRVAEADMSRHPFYFSYVLLRIHFLRLSCEGRGALWVDRYLGSSLLPPSLRSPLPHESISEWIAANDAAWAGFREDMLDFFKDGTQAQLRGLQQEGSVGQYAELWRRAAGDADVPVDSHFNCRWWIWGLKPDIRARFTDDDWSIPSLEHVVAVAQRVETELNRAQRPYTFHASPSRWRSRLSSEPVLSGLPSPIPEIGEQGGSRRRRRATELTNRRRSRESSQWTPLRPTTQG</sequence>
<evidence type="ECO:0008006" key="4">
    <source>
        <dbReference type="Google" id="ProtNLM"/>
    </source>
</evidence>
<proteinExistence type="predicted"/>
<evidence type="ECO:0000256" key="1">
    <source>
        <dbReference type="SAM" id="MobiDB-lite"/>
    </source>
</evidence>
<dbReference type="HOGENOM" id="CLU_1027404_0_0_1"/>
<dbReference type="AlphaFoldDB" id="K1VUY8"/>
<reference evidence="2 3" key="1">
    <citation type="journal article" date="2012" name="Eukaryot. Cell">
        <title>Genome sequence of the Trichosporon asahii environmental strain CBS 8904.</title>
        <authorList>
            <person name="Yang R.Y."/>
            <person name="Li H.T."/>
            <person name="Zhu H."/>
            <person name="Zhou G.P."/>
            <person name="Wang M."/>
            <person name="Wang L."/>
        </authorList>
    </citation>
    <scope>NUCLEOTIDE SEQUENCE [LARGE SCALE GENOMIC DNA]</scope>
    <source>
        <strain evidence="2 3">CBS 8904</strain>
    </source>
</reference>
<keyword evidence="3" id="KW-1185">Reference proteome</keyword>